<dbReference type="InterPro" id="IPR019264">
    <property type="entry name" value="DUF2179"/>
</dbReference>
<organism evidence="8 9">
    <name type="scientific">Latilactobacillus sakei</name>
    <name type="common">Lactobacillus sakei</name>
    <dbReference type="NCBI Taxonomy" id="1599"/>
    <lineage>
        <taxon>Bacteria</taxon>
        <taxon>Bacillati</taxon>
        <taxon>Bacillota</taxon>
        <taxon>Bacilli</taxon>
        <taxon>Lactobacillales</taxon>
        <taxon>Lactobacillaceae</taxon>
        <taxon>Latilactobacillus</taxon>
    </lineage>
</organism>
<evidence type="ECO:0000256" key="1">
    <source>
        <dbReference type="ARBA" id="ARBA00004651"/>
    </source>
</evidence>
<accession>A0AAX0VBH0</accession>
<name>A0AAX0VBH0_LATSK</name>
<dbReference type="Proteomes" id="UP000234349">
    <property type="component" value="Unassembled WGS sequence"/>
</dbReference>
<comment type="subcellular location">
    <subcellularLocation>
        <location evidence="1">Cell membrane</location>
        <topology evidence="1">Multi-pass membrane protein</topology>
    </subcellularLocation>
</comment>
<dbReference type="Gene3D" id="3.30.70.120">
    <property type="match status" value="1"/>
</dbReference>
<feature type="transmembrane region" description="Helical" evidence="6">
    <location>
        <begin position="12"/>
        <end position="31"/>
    </location>
</feature>
<dbReference type="GO" id="GO:0005886">
    <property type="term" value="C:plasma membrane"/>
    <property type="evidence" value="ECO:0007669"/>
    <property type="project" value="UniProtKB-SubCell"/>
</dbReference>
<evidence type="ECO:0000313" key="9">
    <source>
        <dbReference type="Proteomes" id="UP000234349"/>
    </source>
</evidence>
<evidence type="ECO:0000256" key="6">
    <source>
        <dbReference type="SAM" id="Phobius"/>
    </source>
</evidence>
<gene>
    <name evidence="8" type="ORF">CUR37_05965</name>
</gene>
<dbReference type="Pfam" id="PF10035">
    <property type="entry name" value="DUF2179"/>
    <property type="match status" value="1"/>
</dbReference>
<evidence type="ECO:0000256" key="5">
    <source>
        <dbReference type="ARBA" id="ARBA00023136"/>
    </source>
</evidence>
<dbReference type="InterPro" id="IPR015867">
    <property type="entry name" value="N-reg_PII/ATP_PRibTrfase_C"/>
</dbReference>
<dbReference type="PANTHER" id="PTHR33545">
    <property type="entry name" value="UPF0750 MEMBRANE PROTEIN YITT-RELATED"/>
    <property type="match status" value="1"/>
</dbReference>
<keyword evidence="4 6" id="KW-1133">Transmembrane helix</keyword>
<evidence type="ECO:0000256" key="3">
    <source>
        <dbReference type="ARBA" id="ARBA00022692"/>
    </source>
</evidence>
<dbReference type="Pfam" id="PF02588">
    <property type="entry name" value="YitT_membrane"/>
    <property type="match status" value="1"/>
</dbReference>
<feature type="domain" description="DUF2179" evidence="7">
    <location>
        <begin position="225"/>
        <end position="279"/>
    </location>
</feature>
<dbReference type="AlphaFoldDB" id="A0AAX0VBH0"/>
<dbReference type="RefSeq" id="WP_076632489.1">
    <property type="nucleotide sequence ID" value="NZ_CBCRTW010000002.1"/>
</dbReference>
<keyword evidence="5 6" id="KW-0472">Membrane</keyword>
<dbReference type="CDD" id="cd16380">
    <property type="entry name" value="YitT_C"/>
    <property type="match status" value="1"/>
</dbReference>
<reference evidence="8 9" key="1">
    <citation type="submission" date="2016-09" db="EMBL/GenBank/DDBJ databases">
        <authorList>
            <person name="Inglin R.C."/>
        </authorList>
    </citation>
    <scope>NUCLEOTIDE SEQUENCE [LARGE SCALE GENOMIC DNA]</scope>
    <source>
        <strain evidence="8 9">RI-517</strain>
    </source>
</reference>
<proteinExistence type="predicted"/>
<dbReference type="InterPro" id="IPR051461">
    <property type="entry name" value="UPF0750_membrane"/>
</dbReference>
<evidence type="ECO:0000259" key="7">
    <source>
        <dbReference type="Pfam" id="PF10035"/>
    </source>
</evidence>
<feature type="transmembrane region" description="Helical" evidence="6">
    <location>
        <begin position="154"/>
        <end position="173"/>
    </location>
</feature>
<evidence type="ECO:0000256" key="2">
    <source>
        <dbReference type="ARBA" id="ARBA00022475"/>
    </source>
</evidence>
<keyword evidence="3 6" id="KW-0812">Transmembrane</keyword>
<evidence type="ECO:0000256" key="4">
    <source>
        <dbReference type="ARBA" id="ARBA00022989"/>
    </source>
</evidence>
<comment type="caution">
    <text evidence="8">The sequence shown here is derived from an EMBL/GenBank/DDBJ whole genome shotgun (WGS) entry which is preliminary data.</text>
</comment>
<dbReference type="InterPro" id="IPR003740">
    <property type="entry name" value="YitT"/>
</dbReference>
<feature type="transmembrane region" description="Helical" evidence="6">
    <location>
        <begin position="80"/>
        <end position="99"/>
    </location>
</feature>
<sequence>MTQKTNLTTTLRDLIAIAIGCAIYAFGLITINIQNYLAEGGLTGITLIVRYWLHIDPAYTTLILNIPLVILGYKFLGKRALAYTIYGTVMMSVFLWIWQRVPVTINLNHDIFIAALLAGLCGGFGSGIIYRYGGTTGGSDVIARIIEKRRGIQMGRSLLIFDIFVLTASLSYLDIEHMMYTLIASYVFSRVVNFTLEGTYAAKGLLVVSDHYQKIADQIMTQTGRGVTFLHAEGGYSHQSRQMIYCVVSASEVAHLKRIIEHQDPKAFISIIDVHEALGEGFTYETPTKD</sequence>
<feature type="transmembrane region" description="Helical" evidence="6">
    <location>
        <begin position="111"/>
        <end position="133"/>
    </location>
</feature>
<dbReference type="EMBL" id="MKGH01000026">
    <property type="protein sequence ID" value="PKX77875.1"/>
    <property type="molecule type" value="Genomic_DNA"/>
</dbReference>
<keyword evidence="2" id="KW-1003">Cell membrane</keyword>
<dbReference type="PIRSF" id="PIRSF006483">
    <property type="entry name" value="Membrane_protein_YitT"/>
    <property type="match status" value="1"/>
</dbReference>
<evidence type="ECO:0000313" key="8">
    <source>
        <dbReference type="EMBL" id="PKX77875.1"/>
    </source>
</evidence>
<dbReference type="PANTHER" id="PTHR33545:SF10">
    <property type="entry name" value="UPF0750 MEMBRANE PROTEIN YPJC"/>
    <property type="match status" value="1"/>
</dbReference>
<feature type="transmembrane region" description="Helical" evidence="6">
    <location>
        <begin position="51"/>
        <end position="73"/>
    </location>
</feature>
<protein>
    <submittedName>
        <fullName evidence="8">YitT family protein</fullName>
    </submittedName>
</protein>